<dbReference type="InterPro" id="IPR006342">
    <property type="entry name" value="FkbM_mtfrase"/>
</dbReference>
<reference evidence="2 3" key="1">
    <citation type="journal article" date="2002" name="DNA Res.">
        <title>Complete genome structure of the thermophilic cyanobacterium Thermosynechococcus elongatus BP-1.</title>
        <authorList>
            <person name="Nakamura Y."/>
            <person name="Kaneko T."/>
            <person name="Sato S."/>
            <person name="Ikeuchi M."/>
            <person name="Katoh H."/>
            <person name="Sasamoto S."/>
            <person name="Watanabe A."/>
            <person name="Iriguchi M."/>
            <person name="Kawashima K."/>
            <person name="Kimura T."/>
            <person name="Kishida Y."/>
            <person name="Kiyokawa C."/>
            <person name="Kohara M."/>
            <person name="Matsumoto M."/>
            <person name="Matsuno A."/>
            <person name="Nakazaki N."/>
            <person name="Shimpo S."/>
            <person name="Sugimoto M."/>
            <person name="Takeuchi C."/>
            <person name="Yamada M."/>
            <person name="Tabata S."/>
        </authorList>
    </citation>
    <scope>NUCLEOTIDE SEQUENCE [LARGE SCALE GENOMIC DNA]</scope>
    <source>
        <strain evidence="3">IAM M-273 / NIES-2133 / BP-1</strain>
    </source>
</reference>
<evidence type="ECO:0000259" key="1">
    <source>
        <dbReference type="Pfam" id="PF05050"/>
    </source>
</evidence>
<proteinExistence type="predicted"/>
<dbReference type="PANTHER" id="PTHR36973">
    <property type="entry name" value="SLL1456 PROTEIN-RELATED"/>
    <property type="match status" value="1"/>
</dbReference>
<dbReference type="RefSeq" id="WP_011056735.1">
    <property type="nucleotide sequence ID" value="NC_004113.1"/>
</dbReference>
<evidence type="ECO:0000313" key="2">
    <source>
        <dbReference type="EMBL" id="BAC08443.1"/>
    </source>
</evidence>
<dbReference type="InterPro" id="IPR029063">
    <property type="entry name" value="SAM-dependent_MTases_sf"/>
</dbReference>
<dbReference type="SUPFAM" id="SSF53335">
    <property type="entry name" value="S-adenosyl-L-methionine-dependent methyltransferases"/>
    <property type="match status" value="1"/>
</dbReference>
<dbReference type="EMBL" id="BA000039">
    <property type="protein sequence ID" value="BAC08443.1"/>
    <property type="molecule type" value="Genomic_DNA"/>
</dbReference>
<dbReference type="eggNOG" id="ENOG502ZBRQ">
    <property type="taxonomic scope" value="Bacteria"/>
</dbReference>
<accession>Q8DKG8</accession>
<protein>
    <submittedName>
        <fullName evidence="2">Tll0891 protein</fullName>
    </submittedName>
</protein>
<dbReference type="AlphaFoldDB" id="Q8DKG8"/>
<feature type="domain" description="Methyltransferase FkbM" evidence="1">
    <location>
        <begin position="49"/>
        <end position="203"/>
    </location>
</feature>
<dbReference type="KEGG" id="tel:tll0891"/>
<evidence type="ECO:0000313" key="3">
    <source>
        <dbReference type="Proteomes" id="UP000000440"/>
    </source>
</evidence>
<dbReference type="InterPro" id="IPR053188">
    <property type="entry name" value="FkbM_Methyltransferase"/>
</dbReference>
<dbReference type="PANTHER" id="PTHR36973:SF4">
    <property type="entry name" value="NODULATION PROTEIN"/>
    <property type="match status" value="1"/>
</dbReference>
<dbReference type="Gene3D" id="3.40.50.150">
    <property type="entry name" value="Vaccinia Virus protein VP39"/>
    <property type="match status" value="1"/>
</dbReference>
<organism evidence="2 3">
    <name type="scientific">Thermosynechococcus vestitus (strain NIES-2133 / IAM M-273 / BP-1)</name>
    <dbReference type="NCBI Taxonomy" id="197221"/>
    <lineage>
        <taxon>Bacteria</taxon>
        <taxon>Bacillati</taxon>
        <taxon>Cyanobacteriota</taxon>
        <taxon>Cyanophyceae</taxon>
        <taxon>Acaryochloridales</taxon>
        <taxon>Thermosynechococcaceae</taxon>
        <taxon>Thermosynechococcus</taxon>
    </lineage>
</organism>
<keyword evidence="3" id="KW-1185">Reference proteome</keyword>
<dbReference type="NCBIfam" id="TIGR01444">
    <property type="entry name" value="fkbM_fam"/>
    <property type="match status" value="1"/>
</dbReference>
<sequence>MGLINNTLKSAGKLDPISLTLCIVGSRKIYREDNYAQSPWHIFAPNLKIYGFDADPEACDEANAALEAQGIDWFERHYPLALGKAVGEATLYITRATHCSSLYEPNSSYTSRFQGFNPSLNIEATVQVETTTLSAFAQAEGLESVDVLQVDVQGADLDVLQGGEHLLAATTLGIVIEVEFSQVYKGQPLFSDIDAYLRARGFVLFDLLTNDGWCRLPRYLSPLQSQRRSGQLLWADAIYLRDLLGHDQQLQNAHLQTPVHLLKLAAIADALDFPDYALEVLTHLTLQYGENSQWNCRQEIFSILEQVQPLLGRDITELPIVQLLQQSAA</sequence>
<name>Q8DKG8_THEVB</name>
<dbReference type="STRING" id="197221.gene:10747483"/>
<dbReference type="Pfam" id="PF05050">
    <property type="entry name" value="Methyltransf_21"/>
    <property type="match status" value="1"/>
</dbReference>
<dbReference type="GO" id="GO:0008171">
    <property type="term" value="F:O-methyltransferase activity"/>
    <property type="evidence" value="ECO:0007669"/>
    <property type="project" value="TreeGrafter"/>
</dbReference>
<gene>
    <name evidence="2" type="ordered locus">tll0891</name>
</gene>
<dbReference type="Proteomes" id="UP000000440">
    <property type="component" value="Chromosome"/>
</dbReference>
<dbReference type="EnsemblBacteria" id="BAC08443">
    <property type="protein sequence ID" value="BAC08443"/>
    <property type="gene ID" value="BAC08443"/>
</dbReference>